<gene>
    <name evidence="1" type="ORF">NDU88_009409</name>
</gene>
<comment type="caution">
    <text evidence="1">The sequence shown here is derived from an EMBL/GenBank/DDBJ whole genome shotgun (WGS) entry which is preliminary data.</text>
</comment>
<protein>
    <submittedName>
        <fullName evidence="1">Uncharacterized protein</fullName>
    </submittedName>
</protein>
<keyword evidence="2" id="KW-1185">Reference proteome</keyword>
<accession>A0AAV7QXF6</accession>
<evidence type="ECO:0000313" key="1">
    <source>
        <dbReference type="EMBL" id="KAJ1143098.1"/>
    </source>
</evidence>
<organism evidence="1 2">
    <name type="scientific">Pleurodeles waltl</name>
    <name type="common">Iberian ribbed newt</name>
    <dbReference type="NCBI Taxonomy" id="8319"/>
    <lineage>
        <taxon>Eukaryota</taxon>
        <taxon>Metazoa</taxon>
        <taxon>Chordata</taxon>
        <taxon>Craniata</taxon>
        <taxon>Vertebrata</taxon>
        <taxon>Euteleostomi</taxon>
        <taxon>Amphibia</taxon>
        <taxon>Batrachia</taxon>
        <taxon>Caudata</taxon>
        <taxon>Salamandroidea</taxon>
        <taxon>Salamandridae</taxon>
        <taxon>Pleurodelinae</taxon>
        <taxon>Pleurodeles</taxon>
    </lineage>
</organism>
<dbReference type="AlphaFoldDB" id="A0AAV7QXF6"/>
<sequence>MPTSEQVRLCWCPCSGTLLLRRQPSLEVGLGSMRAAPPGGPTRFSWPACLCHRDAEPTRASGAETRAEAAFPTGAGGAVLVSLLCGPAPGVVQVGTAPYAPRLDQAAAWKGGQEINKYFF</sequence>
<dbReference type="EMBL" id="JANPWB010000010">
    <property type="protein sequence ID" value="KAJ1143098.1"/>
    <property type="molecule type" value="Genomic_DNA"/>
</dbReference>
<reference evidence="1" key="1">
    <citation type="journal article" date="2022" name="bioRxiv">
        <title>Sequencing and chromosome-scale assembly of the giantPleurodeles waltlgenome.</title>
        <authorList>
            <person name="Brown T."/>
            <person name="Elewa A."/>
            <person name="Iarovenko S."/>
            <person name="Subramanian E."/>
            <person name="Araus A.J."/>
            <person name="Petzold A."/>
            <person name="Susuki M."/>
            <person name="Suzuki K.-i.T."/>
            <person name="Hayashi T."/>
            <person name="Toyoda A."/>
            <person name="Oliveira C."/>
            <person name="Osipova E."/>
            <person name="Leigh N.D."/>
            <person name="Simon A."/>
            <person name="Yun M.H."/>
        </authorList>
    </citation>
    <scope>NUCLEOTIDE SEQUENCE</scope>
    <source>
        <strain evidence="1">20211129_DDA</strain>
        <tissue evidence="1">Liver</tissue>
    </source>
</reference>
<name>A0AAV7QXF6_PLEWA</name>
<evidence type="ECO:0000313" key="2">
    <source>
        <dbReference type="Proteomes" id="UP001066276"/>
    </source>
</evidence>
<dbReference type="Proteomes" id="UP001066276">
    <property type="component" value="Chromosome 6"/>
</dbReference>
<proteinExistence type="predicted"/>